<gene>
    <name evidence="3" type="ORF">STCU_09263</name>
</gene>
<name>S9TTJ8_9TRYP</name>
<accession>S9TTJ8</accession>
<organism evidence="3 4">
    <name type="scientific">Strigomonas culicis</name>
    <dbReference type="NCBI Taxonomy" id="28005"/>
    <lineage>
        <taxon>Eukaryota</taxon>
        <taxon>Discoba</taxon>
        <taxon>Euglenozoa</taxon>
        <taxon>Kinetoplastea</taxon>
        <taxon>Metakinetoplastina</taxon>
        <taxon>Trypanosomatida</taxon>
        <taxon>Trypanosomatidae</taxon>
        <taxon>Strigomonadinae</taxon>
        <taxon>Strigomonas</taxon>
    </lineage>
</organism>
<dbReference type="AlphaFoldDB" id="S9TTJ8"/>
<proteinExistence type="predicted"/>
<keyword evidence="3" id="KW-0808">Transferase</keyword>
<dbReference type="GO" id="GO:0032259">
    <property type="term" value="P:methylation"/>
    <property type="evidence" value="ECO:0007669"/>
    <property type="project" value="UniProtKB-KW"/>
</dbReference>
<evidence type="ECO:0000313" key="4">
    <source>
        <dbReference type="Proteomes" id="UP000015354"/>
    </source>
</evidence>
<evidence type="ECO:0000256" key="1">
    <source>
        <dbReference type="SAM" id="MobiDB-lite"/>
    </source>
</evidence>
<feature type="transmembrane region" description="Helical" evidence="2">
    <location>
        <begin position="357"/>
        <end position="378"/>
    </location>
</feature>
<keyword evidence="2" id="KW-0472">Membrane</keyword>
<keyword evidence="2" id="KW-1133">Transmembrane helix</keyword>
<keyword evidence="3" id="KW-0489">Methyltransferase</keyword>
<protein>
    <submittedName>
        <fullName evidence="3">5-methyltetrahydrofolate--homocysteine methyltransferase</fullName>
    </submittedName>
</protein>
<keyword evidence="2" id="KW-0812">Transmembrane</keyword>
<dbReference type="EMBL" id="ATMH01009263">
    <property type="protein sequence ID" value="EPY19858.1"/>
    <property type="molecule type" value="Genomic_DNA"/>
</dbReference>
<reference evidence="3 4" key="1">
    <citation type="journal article" date="2013" name="PLoS ONE">
        <title>Predicting the Proteins of Angomonas deanei, Strigomonas culicis and Their Respective Endosymbionts Reveals New Aspects of the Trypanosomatidae Family.</title>
        <authorList>
            <person name="Motta M.C."/>
            <person name="Martins A.C."/>
            <person name="de Souza S.S."/>
            <person name="Catta-Preta C.M."/>
            <person name="Silva R."/>
            <person name="Klein C.C."/>
            <person name="de Almeida L.G."/>
            <person name="de Lima Cunha O."/>
            <person name="Ciapina L.P."/>
            <person name="Brocchi M."/>
            <person name="Colabardini A.C."/>
            <person name="de Araujo Lima B."/>
            <person name="Machado C.R."/>
            <person name="de Almeida Soares C.M."/>
            <person name="Probst C.M."/>
            <person name="de Menezes C.B."/>
            <person name="Thompson C.E."/>
            <person name="Bartholomeu D.C."/>
            <person name="Gradia D.F."/>
            <person name="Pavoni D.P."/>
            <person name="Grisard E.C."/>
            <person name="Fantinatti-Garboggini F."/>
            <person name="Marchini F.K."/>
            <person name="Rodrigues-Luiz G.F."/>
            <person name="Wagner G."/>
            <person name="Goldman G.H."/>
            <person name="Fietto J.L."/>
            <person name="Elias M.C."/>
            <person name="Goldman M.H."/>
            <person name="Sagot M.F."/>
            <person name="Pereira M."/>
            <person name="Stoco P.H."/>
            <person name="de Mendonca-Neto R.P."/>
            <person name="Teixeira S.M."/>
            <person name="Maciel T.E."/>
            <person name="de Oliveira Mendes T.A."/>
            <person name="Urmenyi T.P."/>
            <person name="de Souza W."/>
            <person name="Schenkman S."/>
            <person name="de Vasconcelos A.T."/>
        </authorList>
    </citation>
    <scope>NUCLEOTIDE SEQUENCE [LARGE SCALE GENOMIC DNA]</scope>
</reference>
<evidence type="ECO:0000256" key="2">
    <source>
        <dbReference type="SAM" id="Phobius"/>
    </source>
</evidence>
<comment type="caution">
    <text evidence="3">The sequence shown here is derived from an EMBL/GenBank/DDBJ whole genome shotgun (WGS) entry which is preliminary data.</text>
</comment>
<keyword evidence="4" id="KW-1185">Reference proteome</keyword>
<sequence>MTPRAWKARVAMMSSIMDWASSRALRLGADGGAVEQFGVAAVGVRATDLPHREEGVPVDAARNLIQRVVADGDVAELPRPRGRGVRVEVNAERIIARGAQHLVGAVLQVGQVVLRDLLVGLVHLLPEVLARVAEHVGHADHRLARVEHVHRLGVVRQNLDGGVLLGRRGAADHERDGEPLLLHLLRDVHHLVQRGRDEAGEADHVHLVLARGGEDLLAGHHHANVDDLVAVAAEHDADNVLANVVHVALDGGHEDLLRLGLAAGALLQRRALRLHVGDEHRHRLLHHARRLDHLREEHLAAAEEIAHEAHAAHQRPLDDLQRAGVLPARPRLLHVGVDELDNALHQRVRQTLLHRGLAPLVYMLLLLDLAAAGALLGLQLLRVGKDGLGGLRRPVKDGVLHEPQQVWVDVGVDGKGARVDDGHVDRMVGNHVLQEGGVHRHADRLETAEGEAEVGQAAADLGAREVLLDPPGAVHEVDPVVVVLLHAGANGEDVGVEHNVLRGEVVGHEQVVRTLADAHAAIKVGGLALLVEGHDDHGRAIAPDQRRLTQELRFAHLERDGVDERLALRALETRLHHVELGGVDHERHARDLRVGGQHVQEARHGDHAVDEAVVHVDVENHGAVLDLLAGDREAVLPLALLHQPLELQRAAQVAALAHVAEANVLRELERLEAADDHHVALGAFGAWRHALDGLGDGADVVGVRAAAAPHHVEPPVHSELPDVARHGLRRLVVAPHRVGQAGVGVARDVGLAELRQTLNVRLHLAAPERAVQSDRDDVAVAHGGVEGVHRLTAERATGKIGNGTADHDGDARVALVVEEGVEREEGGFCVEAIENGLNKEHIDAAVQQRLGLLRVGRDDLVVGDVAVVGALDGGRDGGRAVQRAQPARHEECGARSPACPLSAASRHSWADARFNRRTRCWAS</sequence>
<dbReference type="Proteomes" id="UP000015354">
    <property type="component" value="Unassembled WGS sequence"/>
</dbReference>
<evidence type="ECO:0000313" key="3">
    <source>
        <dbReference type="EMBL" id="EPY19858.1"/>
    </source>
</evidence>
<feature type="region of interest" description="Disordered" evidence="1">
    <location>
        <begin position="875"/>
        <end position="897"/>
    </location>
</feature>
<dbReference type="GO" id="GO:0008168">
    <property type="term" value="F:methyltransferase activity"/>
    <property type="evidence" value="ECO:0007669"/>
    <property type="project" value="UniProtKB-KW"/>
</dbReference>